<geneLocation type="plasmid" evidence="1 2">
    <name>pOSC7112.02</name>
</geneLocation>
<dbReference type="Proteomes" id="UP000010478">
    <property type="component" value="Plasmid pOSC7112.02"/>
</dbReference>
<proteinExistence type="predicted"/>
<organism evidence="1 2">
    <name type="scientific">Phormidium nigroviride PCC 7112</name>
    <dbReference type="NCBI Taxonomy" id="179408"/>
    <lineage>
        <taxon>Bacteria</taxon>
        <taxon>Bacillati</taxon>
        <taxon>Cyanobacteriota</taxon>
        <taxon>Cyanophyceae</taxon>
        <taxon>Oscillatoriophycideae</taxon>
        <taxon>Oscillatoriales</taxon>
        <taxon>Oscillatoriaceae</taxon>
        <taxon>Phormidium</taxon>
    </lineage>
</organism>
<name>K9VT05_9CYAN</name>
<keyword evidence="1" id="KW-0614">Plasmid</keyword>
<dbReference type="HOGENOM" id="CLU_2143338_0_0_3"/>
<accession>K9VT05</accession>
<evidence type="ECO:0000313" key="2">
    <source>
        <dbReference type="Proteomes" id="UP000010478"/>
    </source>
</evidence>
<dbReference type="KEGG" id="oni:Osc7112_6579"/>
<reference evidence="1 2" key="1">
    <citation type="submission" date="2012-05" db="EMBL/GenBank/DDBJ databases">
        <title>Finished plasmid 2 of genome of Oscillatoria sp. PCC 7112.</title>
        <authorList>
            <consortium name="US DOE Joint Genome Institute"/>
            <person name="Gugger M."/>
            <person name="Coursin T."/>
            <person name="Rippka R."/>
            <person name="Tandeau De Marsac N."/>
            <person name="Huntemann M."/>
            <person name="Wei C.-L."/>
            <person name="Han J."/>
            <person name="Detter J.C."/>
            <person name="Han C."/>
            <person name="Tapia R."/>
            <person name="Davenport K."/>
            <person name="Daligault H."/>
            <person name="Erkkila T."/>
            <person name="Gu W."/>
            <person name="Munk A.C.C."/>
            <person name="Teshima H."/>
            <person name="Xu Y."/>
            <person name="Chain P."/>
            <person name="Chen A."/>
            <person name="Krypides N."/>
            <person name="Mavromatis K."/>
            <person name="Markowitz V."/>
            <person name="Szeto E."/>
            <person name="Ivanova N."/>
            <person name="Mikhailova N."/>
            <person name="Ovchinnikova G."/>
            <person name="Pagani I."/>
            <person name="Pati A."/>
            <person name="Goodwin L."/>
            <person name="Peters L."/>
            <person name="Pitluck S."/>
            <person name="Woyke T."/>
            <person name="Kerfeld C."/>
        </authorList>
    </citation>
    <scope>NUCLEOTIDE SEQUENCE [LARGE SCALE GENOMIC DNA]</scope>
    <source>
        <strain evidence="1 2">PCC 7112</strain>
        <plasmid evidence="1 2">pOSC7112.02</plasmid>
    </source>
</reference>
<sequence length="112" mass="12890">MFSPWLAVPIWWLGQTDLLLGNTLSSDRPQSINAAYWYNEWFEPVESQAKNHTDCPVEHEISSGESSEVIDLNEKTSIHSNPVIQEVVKGKRRSRKTTTSPHQFTLFNLDEF</sequence>
<dbReference type="AlphaFoldDB" id="K9VT05"/>
<protein>
    <submittedName>
        <fullName evidence="1">Uncharacterized protein</fullName>
    </submittedName>
</protein>
<dbReference type="RefSeq" id="WP_015179681.1">
    <property type="nucleotide sequence ID" value="NC_019730.1"/>
</dbReference>
<dbReference type="OrthoDB" id="452192at2"/>
<dbReference type="EMBL" id="CP003616">
    <property type="protein sequence ID" value="AFZ10709.1"/>
    <property type="molecule type" value="Genomic_DNA"/>
</dbReference>
<keyword evidence="2" id="KW-1185">Reference proteome</keyword>
<gene>
    <name evidence="1" type="ORF">Osc7112_6579</name>
</gene>
<evidence type="ECO:0000313" key="1">
    <source>
        <dbReference type="EMBL" id="AFZ10709.1"/>
    </source>
</evidence>